<dbReference type="Proteomes" id="UP000231179">
    <property type="component" value="Chromosome"/>
</dbReference>
<accession>A0A2K8KGX7</accession>
<protein>
    <recommendedName>
        <fullName evidence="3">N-acetylglucosamine kinase</fullName>
    </recommendedName>
</protein>
<keyword evidence="2" id="KW-1185">Reference proteome</keyword>
<dbReference type="AlphaFoldDB" id="A0A2K8KGX7"/>
<evidence type="ECO:0008006" key="3">
    <source>
        <dbReference type="Google" id="ProtNLM"/>
    </source>
</evidence>
<dbReference type="SUPFAM" id="SSF53067">
    <property type="entry name" value="Actin-like ATPase domain"/>
    <property type="match status" value="2"/>
</dbReference>
<dbReference type="RefSeq" id="WP_100254487.1">
    <property type="nucleotide sequence ID" value="NZ_CP024870.1"/>
</dbReference>
<evidence type="ECO:0000313" key="2">
    <source>
        <dbReference type="Proteomes" id="UP000231179"/>
    </source>
</evidence>
<dbReference type="EMBL" id="CP024870">
    <property type="protein sequence ID" value="ATX70937.1"/>
    <property type="molecule type" value="Genomic_DNA"/>
</dbReference>
<reference evidence="1 2" key="1">
    <citation type="submission" date="2017-11" db="EMBL/GenBank/DDBJ databases">
        <title>Complete genome sequence of Spiroplasma clarkii CN-5 (DSM 19994).</title>
        <authorList>
            <person name="Tsai Y.-M."/>
            <person name="Chang A."/>
            <person name="Lo W.-S."/>
            <person name="Kuo C.-H."/>
        </authorList>
    </citation>
    <scope>NUCLEOTIDE SEQUENCE [LARGE SCALE GENOMIC DNA]</scope>
    <source>
        <strain evidence="1 2">CN-5</strain>
    </source>
</reference>
<proteinExistence type="predicted"/>
<sequence>MKTYKLFVDGGGTSTKVYLTDPQHNILETKVFAGMNIQQGVNKILQTVQEIKDYFTNNFEEIYLGMPGVHEFQAKPEIIKIFASVCQNTQIVTDIEVQEHLFITEASYYMLCLGSGTIMIEKDQQHKKFLNGFGPMFQDDGSAFKFAQNFIAKALVDWQNNISSNYVNYVYDFFKTNDMEKVKLIYQNWNDIKPILLSFSKELLTEKNQAYSSEIKAILQQNFEQFFTYFDKVKINPNIKKVYIFGGLFKSDFYRECFNQAFQSRGLTPIFN</sequence>
<gene>
    <name evidence="1" type="ORF">SCLAR_v1c06180</name>
</gene>
<organism evidence="1 2">
    <name type="scientific">Spiroplasma clarkii</name>
    <dbReference type="NCBI Taxonomy" id="2139"/>
    <lineage>
        <taxon>Bacteria</taxon>
        <taxon>Bacillati</taxon>
        <taxon>Mycoplasmatota</taxon>
        <taxon>Mollicutes</taxon>
        <taxon>Entomoplasmatales</taxon>
        <taxon>Spiroplasmataceae</taxon>
        <taxon>Spiroplasma</taxon>
    </lineage>
</organism>
<dbReference type="Gene3D" id="3.30.420.40">
    <property type="match status" value="2"/>
</dbReference>
<dbReference type="InterPro" id="IPR043129">
    <property type="entry name" value="ATPase_NBD"/>
</dbReference>
<evidence type="ECO:0000313" key="1">
    <source>
        <dbReference type="EMBL" id="ATX70937.1"/>
    </source>
</evidence>
<name>A0A2K8KGX7_9MOLU</name>